<gene>
    <name evidence="1" type="ORF">CTI12_AA076820</name>
</gene>
<organism evidence="1 2">
    <name type="scientific">Artemisia annua</name>
    <name type="common">Sweet wormwood</name>
    <dbReference type="NCBI Taxonomy" id="35608"/>
    <lineage>
        <taxon>Eukaryota</taxon>
        <taxon>Viridiplantae</taxon>
        <taxon>Streptophyta</taxon>
        <taxon>Embryophyta</taxon>
        <taxon>Tracheophyta</taxon>
        <taxon>Spermatophyta</taxon>
        <taxon>Magnoliopsida</taxon>
        <taxon>eudicotyledons</taxon>
        <taxon>Gunneridae</taxon>
        <taxon>Pentapetalae</taxon>
        <taxon>asterids</taxon>
        <taxon>campanulids</taxon>
        <taxon>Asterales</taxon>
        <taxon>Asteraceae</taxon>
        <taxon>Asteroideae</taxon>
        <taxon>Anthemideae</taxon>
        <taxon>Artemisiinae</taxon>
        <taxon>Artemisia</taxon>
    </lineage>
</organism>
<reference evidence="1 2" key="1">
    <citation type="journal article" date="2018" name="Mol. Plant">
        <title>The genome of Artemisia annua provides insight into the evolution of Asteraceae family and artemisinin biosynthesis.</title>
        <authorList>
            <person name="Shen Q."/>
            <person name="Zhang L."/>
            <person name="Liao Z."/>
            <person name="Wang S."/>
            <person name="Yan T."/>
            <person name="Shi P."/>
            <person name="Liu M."/>
            <person name="Fu X."/>
            <person name="Pan Q."/>
            <person name="Wang Y."/>
            <person name="Lv Z."/>
            <person name="Lu X."/>
            <person name="Zhang F."/>
            <person name="Jiang W."/>
            <person name="Ma Y."/>
            <person name="Chen M."/>
            <person name="Hao X."/>
            <person name="Li L."/>
            <person name="Tang Y."/>
            <person name="Lv G."/>
            <person name="Zhou Y."/>
            <person name="Sun X."/>
            <person name="Brodelius P.E."/>
            <person name="Rose J.K.C."/>
            <person name="Tang K."/>
        </authorList>
    </citation>
    <scope>NUCLEOTIDE SEQUENCE [LARGE SCALE GENOMIC DNA]</scope>
    <source>
        <strain evidence="2">cv. Huhao1</strain>
        <tissue evidence="1">Leaf</tissue>
    </source>
</reference>
<name>A0A2U1Q4C3_ARTAN</name>
<proteinExistence type="predicted"/>
<accession>A0A2U1Q4C3</accession>
<evidence type="ECO:0000313" key="2">
    <source>
        <dbReference type="Proteomes" id="UP000245207"/>
    </source>
</evidence>
<dbReference type="EMBL" id="PKPP01000434">
    <property type="protein sequence ID" value="PWA92813.1"/>
    <property type="molecule type" value="Genomic_DNA"/>
</dbReference>
<protein>
    <submittedName>
        <fullName evidence="1">Tetratricopeptide repeat (TPR)-like superfamily protein</fullName>
    </submittedName>
</protein>
<sequence>MTDWYVDMQWKVVDSSSYVVWFVKRRNTHTLIHNGKAKNKSYQGYCDSWHRQCKVSAVVKVEEREGHNKVSPLPYVDLLNQPDEGACGLNIKSSWVWFRGRVQRCCSEGVVQRAWFRGCGSDDVVQVECVYCPWFTESRVLARQLHTVCGCSHGGNLVPLKYSHT</sequence>
<dbReference type="AlphaFoldDB" id="A0A2U1Q4C3"/>
<evidence type="ECO:0000313" key="1">
    <source>
        <dbReference type="EMBL" id="PWA92813.1"/>
    </source>
</evidence>
<keyword evidence="2" id="KW-1185">Reference proteome</keyword>
<dbReference type="Proteomes" id="UP000245207">
    <property type="component" value="Unassembled WGS sequence"/>
</dbReference>
<comment type="caution">
    <text evidence="1">The sequence shown here is derived from an EMBL/GenBank/DDBJ whole genome shotgun (WGS) entry which is preliminary data.</text>
</comment>